<dbReference type="SUPFAM" id="SSF55298">
    <property type="entry name" value="YjgF-like"/>
    <property type="match status" value="1"/>
</dbReference>
<evidence type="ECO:0000256" key="1">
    <source>
        <dbReference type="ARBA" id="ARBA00010552"/>
    </source>
</evidence>
<keyword evidence="3" id="KW-1185">Reference proteome</keyword>
<dbReference type="GO" id="GO:0019239">
    <property type="term" value="F:deaminase activity"/>
    <property type="evidence" value="ECO:0007669"/>
    <property type="project" value="TreeGrafter"/>
</dbReference>
<dbReference type="AlphaFoldDB" id="A0A223S430"/>
<dbReference type="Pfam" id="PF01042">
    <property type="entry name" value="Ribonuc_L-PSP"/>
    <property type="match status" value="1"/>
</dbReference>
<dbReference type="InterPro" id="IPR035959">
    <property type="entry name" value="RutC-like_sf"/>
</dbReference>
<sequence>MTRNYSAAFLADGPLVFVSGQTPEAPDGSVASGDAVEQTRQVFRNVEAALAPYQADLRNLVKVTYYLRHIADLQAVRQVLNEFLVQQPRPASTLLEVTGLVDSRFLVEIDAVACLPGSGGRSEAR</sequence>
<dbReference type="Gene3D" id="3.30.1330.40">
    <property type="entry name" value="RutC-like"/>
    <property type="match status" value="1"/>
</dbReference>
<protein>
    <submittedName>
        <fullName evidence="2">Enamine deaminase RidA</fullName>
    </submittedName>
</protein>
<accession>A0A223S430</accession>
<dbReference type="GO" id="GO:0005829">
    <property type="term" value="C:cytosol"/>
    <property type="evidence" value="ECO:0007669"/>
    <property type="project" value="TreeGrafter"/>
</dbReference>
<gene>
    <name evidence="2" type="ORF">CDO52_08920</name>
</gene>
<evidence type="ECO:0000313" key="2">
    <source>
        <dbReference type="EMBL" id="ASU82890.1"/>
    </source>
</evidence>
<name>A0A223S430_9ACTN</name>
<dbReference type="RefSeq" id="WP_017617459.1">
    <property type="nucleotide sequence ID" value="NZ_ANBG01000076.1"/>
</dbReference>
<dbReference type="Proteomes" id="UP000215005">
    <property type="component" value="Chromosome"/>
</dbReference>
<dbReference type="InterPro" id="IPR006175">
    <property type="entry name" value="YjgF/YER057c/UK114"/>
</dbReference>
<comment type="similarity">
    <text evidence="1">Belongs to the RutC family.</text>
</comment>
<dbReference type="PANTHER" id="PTHR11803">
    <property type="entry name" value="2-IMINOBUTANOATE/2-IMINOPROPANOATE DEAMINASE RIDA"/>
    <property type="match status" value="1"/>
</dbReference>
<dbReference type="EMBL" id="CP022753">
    <property type="protein sequence ID" value="ASU82890.1"/>
    <property type="molecule type" value="Genomic_DNA"/>
</dbReference>
<reference evidence="2 3" key="1">
    <citation type="submission" date="2017-08" db="EMBL/GenBank/DDBJ databases">
        <title>The complete genome sequence of Nocardiopsis gilva YIM 90087.</title>
        <authorList>
            <person name="Yin M."/>
            <person name="Tang S."/>
        </authorList>
    </citation>
    <scope>NUCLEOTIDE SEQUENCE [LARGE SCALE GENOMIC DNA]</scope>
    <source>
        <strain evidence="2 3">YIM 90087</strain>
    </source>
</reference>
<evidence type="ECO:0000313" key="3">
    <source>
        <dbReference type="Proteomes" id="UP000215005"/>
    </source>
</evidence>
<dbReference type="PANTHER" id="PTHR11803:SF58">
    <property type="entry name" value="PROTEIN HMF1-RELATED"/>
    <property type="match status" value="1"/>
</dbReference>
<organism evidence="2 3">
    <name type="scientific">Nocardiopsis gilva YIM 90087</name>
    <dbReference type="NCBI Taxonomy" id="1235441"/>
    <lineage>
        <taxon>Bacteria</taxon>
        <taxon>Bacillati</taxon>
        <taxon>Actinomycetota</taxon>
        <taxon>Actinomycetes</taxon>
        <taxon>Streptosporangiales</taxon>
        <taxon>Nocardiopsidaceae</taxon>
        <taxon>Nocardiopsis</taxon>
    </lineage>
</organism>
<dbReference type="OrthoDB" id="3212792at2"/>
<proteinExistence type="inferred from homology"/>
<dbReference type="KEGG" id="ngv:CDO52_08920"/>